<organism evidence="1 2">
    <name type="scientific">Artomyces pyxidatus</name>
    <dbReference type="NCBI Taxonomy" id="48021"/>
    <lineage>
        <taxon>Eukaryota</taxon>
        <taxon>Fungi</taxon>
        <taxon>Dikarya</taxon>
        <taxon>Basidiomycota</taxon>
        <taxon>Agaricomycotina</taxon>
        <taxon>Agaricomycetes</taxon>
        <taxon>Russulales</taxon>
        <taxon>Auriscalpiaceae</taxon>
        <taxon>Artomyces</taxon>
    </lineage>
</organism>
<gene>
    <name evidence="1" type="ORF">BV25DRAFT_1824917</name>
</gene>
<sequence>MPPSDAPGDIRDLCSYCSKNVGRDNLRKCSRCKLTRYCSKDCQISAWRLHKSSCNATARMLANLASHPVQSSLNDDLTKWLNIWKPLLHKTAPIAFNLTNSPPDCLATQSIVMQIERRPNPPSRAQSFRMIEGGVISNADWLDHMHEEEYKPEHIEMFTNDNRGDDTIRIIVLCGREEDGLTRILYFSLRDKGDSYRRLPPHTAEELAEAWADNMMAAIEEGSTNPAGILSR</sequence>
<protein>
    <submittedName>
        <fullName evidence="1">Uncharacterized protein</fullName>
    </submittedName>
</protein>
<evidence type="ECO:0000313" key="1">
    <source>
        <dbReference type="EMBL" id="KAI0062879.1"/>
    </source>
</evidence>
<proteinExistence type="predicted"/>
<comment type="caution">
    <text evidence="1">The sequence shown here is derived from an EMBL/GenBank/DDBJ whole genome shotgun (WGS) entry which is preliminary data.</text>
</comment>
<evidence type="ECO:0000313" key="2">
    <source>
        <dbReference type="Proteomes" id="UP000814140"/>
    </source>
</evidence>
<accession>A0ACB8T2G1</accession>
<dbReference type="Proteomes" id="UP000814140">
    <property type="component" value="Unassembled WGS sequence"/>
</dbReference>
<reference evidence="1" key="1">
    <citation type="submission" date="2021-03" db="EMBL/GenBank/DDBJ databases">
        <authorList>
            <consortium name="DOE Joint Genome Institute"/>
            <person name="Ahrendt S."/>
            <person name="Looney B.P."/>
            <person name="Miyauchi S."/>
            <person name="Morin E."/>
            <person name="Drula E."/>
            <person name="Courty P.E."/>
            <person name="Chicoki N."/>
            <person name="Fauchery L."/>
            <person name="Kohler A."/>
            <person name="Kuo A."/>
            <person name="Labutti K."/>
            <person name="Pangilinan J."/>
            <person name="Lipzen A."/>
            <person name="Riley R."/>
            <person name="Andreopoulos W."/>
            <person name="He G."/>
            <person name="Johnson J."/>
            <person name="Barry K.W."/>
            <person name="Grigoriev I.V."/>
            <person name="Nagy L."/>
            <person name="Hibbett D."/>
            <person name="Henrissat B."/>
            <person name="Matheny P.B."/>
            <person name="Labbe J."/>
            <person name="Martin F."/>
        </authorList>
    </citation>
    <scope>NUCLEOTIDE SEQUENCE</scope>
    <source>
        <strain evidence="1">HHB10654</strain>
    </source>
</reference>
<name>A0ACB8T2G1_9AGAM</name>
<reference evidence="1" key="2">
    <citation type="journal article" date="2022" name="New Phytol.">
        <title>Evolutionary transition to the ectomycorrhizal habit in the genomes of a hyperdiverse lineage of mushroom-forming fungi.</title>
        <authorList>
            <person name="Looney B."/>
            <person name="Miyauchi S."/>
            <person name="Morin E."/>
            <person name="Drula E."/>
            <person name="Courty P.E."/>
            <person name="Kohler A."/>
            <person name="Kuo A."/>
            <person name="LaButti K."/>
            <person name="Pangilinan J."/>
            <person name="Lipzen A."/>
            <person name="Riley R."/>
            <person name="Andreopoulos W."/>
            <person name="He G."/>
            <person name="Johnson J."/>
            <person name="Nolan M."/>
            <person name="Tritt A."/>
            <person name="Barry K.W."/>
            <person name="Grigoriev I.V."/>
            <person name="Nagy L.G."/>
            <person name="Hibbett D."/>
            <person name="Henrissat B."/>
            <person name="Matheny P.B."/>
            <person name="Labbe J."/>
            <person name="Martin F.M."/>
        </authorList>
    </citation>
    <scope>NUCLEOTIDE SEQUENCE</scope>
    <source>
        <strain evidence="1">HHB10654</strain>
    </source>
</reference>
<dbReference type="EMBL" id="MU277205">
    <property type="protein sequence ID" value="KAI0062879.1"/>
    <property type="molecule type" value="Genomic_DNA"/>
</dbReference>
<keyword evidence="2" id="KW-1185">Reference proteome</keyword>